<organism evidence="1 2">
    <name type="scientific">Phycomyces blakesleeanus (strain ATCC 8743b / DSM 1359 / FGSC 10004 / NBRC 33097 / NRRL 1555)</name>
    <dbReference type="NCBI Taxonomy" id="763407"/>
    <lineage>
        <taxon>Eukaryota</taxon>
        <taxon>Fungi</taxon>
        <taxon>Fungi incertae sedis</taxon>
        <taxon>Mucoromycota</taxon>
        <taxon>Mucoromycotina</taxon>
        <taxon>Mucoromycetes</taxon>
        <taxon>Mucorales</taxon>
        <taxon>Phycomycetaceae</taxon>
        <taxon>Phycomyces</taxon>
    </lineage>
</organism>
<dbReference type="GeneID" id="29003695"/>
<evidence type="ECO:0000313" key="2">
    <source>
        <dbReference type="Proteomes" id="UP000077315"/>
    </source>
</evidence>
<protein>
    <submittedName>
        <fullName evidence="1">Uncharacterized protein</fullName>
    </submittedName>
</protein>
<dbReference type="VEuPathDB" id="FungiDB:PHYBLDRAFT_73125"/>
<proteinExistence type="predicted"/>
<gene>
    <name evidence="1" type="ORF">PHYBLDRAFT_73125</name>
</gene>
<dbReference type="AlphaFoldDB" id="A0A167JJI9"/>
<name>A0A167JJI9_PHYB8</name>
<sequence>MYIFNLSNCQPPVVLNSRIFYGNLCPDFSKSGNYLMINVKIYIIGLEMSLLSYCLELLMSKLKLKENKLHASLSKTAPLYLHHSKVVLNFAVFTMVNHLAQLKQCSVTDVLSLPKSS</sequence>
<keyword evidence="2" id="KW-1185">Reference proteome</keyword>
<evidence type="ECO:0000313" key="1">
    <source>
        <dbReference type="EMBL" id="OAD66117.1"/>
    </source>
</evidence>
<accession>A0A167JJI9</accession>
<reference evidence="2" key="1">
    <citation type="submission" date="2015-06" db="EMBL/GenBank/DDBJ databases">
        <title>Expansion of signal transduction pathways in fungi by whole-genome duplication.</title>
        <authorList>
            <consortium name="DOE Joint Genome Institute"/>
            <person name="Corrochano L.M."/>
            <person name="Kuo A."/>
            <person name="Marcet-Houben M."/>
            <person name="Polaino S."/>
            <person name="Salamov A."/>
            <person name="Villalobos J.M."/>
            <person name="Alvarez M.I."/>
            <person name="Avalos J."/>
            <person name="Benito E.P."/>
            <person name="Benoit I."/>
            <person name="Burger G."/>
            <person name="Camino L.P."/>
            <person name="Canovas D."/>
            <person name="Cerda-Olmedo E."/>
            <person name="Cheng J.-F."/>
            <person name="Dominguez A."/>
            <person name="Elias M."/>
            <person name="Eslava A.P."/>
            <person name="Glaser F."/>
            <person name="Grimwood J."/>
            <person name="Gutierrez G."/>
            <person name="Heitman J."/>
            <person name="Henrissat B."/>
            <person name="Iturriaga E.A."/>
            <person name="Lang B.F."/>
            <person name="Lavin J.L."/>
            <person name="Lee S."/>
            <person name="Li W."/>
            <person name="Lindquist E."/>
            <person name="Lopez-Garcia S."/>
            <person name="Luque E.M."/>
            <person name="Marcos A.T."/>
            <person name="Martin J."/>
            <person name="McCluskey K."/>
            <person name="Medina H.R."/>
            <person name="Miralles-Duran A."/>
            <person name="Miyazaki A."/>
            <person name="Munoz-Torres E."/>
            <person name="Oguiza J.A."/>
            <person name="Ohm R."/>
            <person name="Olmedo M."/>
            <person name="Orejas M."/>
            <person name="Ortiz-Castellanos L."/>
            <person name="Pisabarro A.G."/>
            <person name="Rodriguez-Romero J."/>
            <person name="Ruiz-Herrera J."/>
            <person name="Ruiz-Vazquez R."/>
            <person name="Sanz C."/>
            <person name="Schackwitz W."/>
            <person name="Schmutz J."/>
            <person name="Shahriari M."/>
            <person name="Shelest E."/>
            <person name="Silva-Franco F."/>
            <person name="Soanes D."/>
            <person name="Syed K."/>
            <person name="Tagua V.G."/>
            <person name="Talbot N.J."/>
            <person name="Thon M."/>
            <person name="De vries R.P."/>
            <person name="Wiebenga A."/>
            <person name="Yadav J.S."/>
            <person name="Braun E.L."/>
            <person name="Baker S."/>
            <person name="Garre V."/>
            <person name="Horwitz B."/>
            <person name="Torres-Martinez S."/>
            <person name="Idnurm A."/>
            <person name="Herrera-Estrella A."/>
            <person name="Gabaldon T."/>
            <person name="Grigoriev I.V."/>
        </authorList>
    </citation>
    <scope>NUCLEOTIDE SEQUENCE [LARGE SCALE GENOMIC DNA]</scope>
    <source>
        <strain evidence="2">NRRL 1555(-)</strain>
    </source>
</reference>
<dbReference type="EMBL" id="KV441005">
    <property type="protein sequence ID" value="OAD66117.1"/>
    <property type="molecule type" value="Genomic_DNA"/>
</dbReference>
<dbReference type="Proteomes" id="UP000077315">
    <property type="component" value="Unassembled WGS sequence"/>
</dbReference>
<dbReference type="InParanoid" id="A0A167JJI9"/>
<dbReference type="RefSeq" id="XP_018284157.1">
    <property type="nucleotide sequence ID" value="XM_018442789.1"/>
</dbReference>